<dbReference type="Pfam" id="PF13715">
    <property type="entry name" value="CarbopepD_reg_2"/>
    <property type="match status" value="1"/>
</dbReference>
<comment type="subcellular location">
    <subcellularLocation>
        <location evidence="1">Cell outer membrane</location>
    </subcellularLocation>
</comment>
<proteinExistence type="predicted"/>
<keyword evidence="5" id="KW-1185">Reference proteome</keyword>
<dbReference type="RefSeq" id="WP_201918907.1">
    <property type="nucleotide sequence ID" value="NZ_JAERQG010000001.1"/>
</dbReference>
<keyword evidence="3" id="KW-0998">Cell outer membrane</keyword>
<dbReference type="Proteomes" id="UP000642920">
    <property type="component" value="Unassembled WGS sequence"/>
</dbReference>
<keyword evidence="4" id="KW-0675">Receptor</keyword>
<dbReference type="Gene3D" id="2.60.40.1120">
    <property type="entry name" value="Carboxypeptidase-like, regulatory domain"/>
    <property type="match status" value="1"/>
</dbReference>
<gene>
    <name evidence="4" type="ORF">JKP34_06510</name>
</gene>
<reference evidence="4" key="1">
    <citation type="submission" date="2021-01" db="EMBL/GenBank/DDBJ databases">
        <title>Marivirga sp. nov., isolated from intertidal surface sediments.</title>
        <authorList>
            <person name="Zhang M."/>
        </authorList>
    </citation>
    <scope>NUCLEOTIDE SEQUENCE</scope>
    <source>
        <strain evidence="4">SM1354</strain>
    </source>
</reference>
<dbReference type="SUPFAM" id="SSF56935">
    <property type="entry name" value="Porins"/>
    <property type="match status" value="1"/>
</dbReference>
<name>A0A937A9S9_9BACT</name>
<evidence type="ECO:0000256" key="3">
    <source>
        <dbReference type="ARBA" id="ARBA00023237"/>
    </source>
</evidence>
<dbReference type="GO" id="GO:0009279">
    <property type="term" value="C:cell outer membrane"/>
    <property type="evidence" value="ECO:0007669"/>
    <property type="project" value="UniProtKB-SubCell"/>
</dbReference>
<accession>A0A937A9S9</accession>
<evidence type="ECO:0000313" key="5">
    <source>
        <dbReference type="Proteomes" id="UP000642920"/>
    </source>
</evidence>
<protein>
    <submittedName>
        <fullName evidence="4">TonB-dependent receptor</fullName>
    </submittedName>
</protein>
<evidence type="ECO:0000256" key="2">
    <source>
        <dbReference type="ARBA" id="ARBA00023136"/>
    </source>
</evidence>
<comment type="caution">
    <text evidence="4">The sequence shown here is derived from an EMBL/GenBank/DDBJ whole genome shotgun (WGS) entry which is preliminary data.</text>
</comment>
<dbReference type="AlphaFoldDB" id="A0A937A9S9"/>
<dbReference type="EMBL" id="JAERQG010000001">
    <property type="protein sequence ID" value="MBL0764895.1"/>
    <property type="molecule type" value="Genomic_DNA"/>
</dbReference>
<evidence type="ECO:0000256" key="1">
    <source>
        <dbReference type="ARBA" id="ARBA00004442"/>
    </source>
</evidence>
<sequence>MKVILTTIFCVAVFVQISAQNYTQTVRGIVMDEVTKEPLVGASVYVMDSDPLKGDATDVDGTFRIDSVSVGRIGLLVSYIGYQSKSIGNIELNSAKEVVLEIELAESAEKLNEVVIKAPSDNSVLNDFALVGAKSISPEETSRYAGGFNDPSKIASNFAGVSSAPDGGNEIVIRGNSPKYIQWRLEGNEITNPNHFGDQNAISGIVGALNNNILAKSDFYMAAFPSEFGNALSGIYDVRIRKGNNEKFEGILGLGLLGTDLTLEGPFKKGYKGSYLINYRYSTIGLANELNLVEVDGANLNFQDATYKMWLPTDKMGAFSIYGLQGKSGFTFEDVDPATWVTPGEDFIQSEVTKDFEKDASLFNTGLNHFISIGKKAIVESSLSYSSEGIKDRVFENIYTDDETEQRLQFQTDLFKRVYRLNSIFTYKVNAKHNFRAGLRYSISEQDLTQSSLNETNQRTYLADFNESIESLQSFASWKYSPNNQLSFVAGLHNNNILFNNKNTLEPRLSAQYLFNDRLELNLGYGNHSKMESIHNYFTIILDDEGRRTYPNLDLGLLRANHYVASLKSYITDGIQLSTEIYYQQLYNIPVENSISSSYSTLNEGLELNYVDLVNEGTGENYGVEINLERFMRRGFYFLLNASLYESNYTALDGVKRNTRFNGNYLVNLLAGKEFEGWGRKNNQIFGVNFKTHLGGGRHIIPLLRDGEGRLDVDPENGQIYDYSRAYETKLDDIVNVVLSLSYKWNKRSTTHELFLNIDNITNNRARLTEFYDTSAENGIGNERQVGIVPNVLYRFYF</sequence>
<dbReference type="Gene3D" id="2.40.170.20">
    <property type="entry name" value="TonB-dependent receptor, beta-barrel domain"/>
    <property type="match status" value="1"/>
</dbReference>
<dbReference type="SUPFAM" id="SSF49464">
    <property type="entry name" value="Carboxypeptidase regulatory domain-like"/>
    <property type="match status" value="1"/>
</dbReference>
<evidence type="ECO:0000313" key="4">
    <source>
        <dbReference type="EMBL" id="MBL0764895.1"/>
    </source>
</evidence>
<keyword evidence="2" id="KW-0472">Membrane</keyword>
<dbReference type="InterPro" id="IPR008969">
    <property type="entry name" value="CarboxyPept-like_regulatory"/>
</dbReference>
<dbReference type="InterPro" id="IPR036942">
    <property type="entry name" value="Beta-barrel_TonB_sf"/>
</dbReference>
<organism evidence="4 5">
    <name type="scientific">Marivirga atlantica</name>
    <dbReference type="NCBI Taxonomy" id="1548457"/>
    <lineage>
        <taxon>Bacteria</taxon>
        <taxon>Pseudomonadati</taxon>
        <taxon>Bacteroidota</taxon>
        <taxon>Cytophagia</taxon>
        <taxon>Cytophagales</taxon>
        <taxon>Marivirgaceae</taxon>
        <taxon>Marivirga</taxon>
    </lineage>
</organism>